<evidence type="ECO:0000256" key="1">
    <source>
        <dbReference type="SAM" id="MobiDB-lite"/>
    </source>
</evidence>
<evidence type="ECO:0000259" key="2">
    <source>
        <dbReference type="Pfam" id="PF07411"/>
    </source>
</evidence>
<dbReference type="InterPro" id="IPR010879">
    <property type="entry name" value="DUF1508"/>
</dbReference>
<gene>
    <name evidence="3" type="ORF">AVDCRST_MAG79-40</name>
</gene>
<proteinExistence type="predicted"/>
<organism evidence="3">
    <name type="scientific">uncultured Thermoleophilia bacterium</name>
    <dbReference type="NCBI Taxonomy" id="1497501"/>
    <lineage>
        <taxon>Bacteria</taxon>
        <taxon>Bacillati</taxon>
        <taxon>Actinomycetota</taxon>
        <taxon>Thermoleophilia</taxon>
        <taxon>environmental samples</taxon>
    </lineage>
</organism>
<dbReference type="Gene3D" id="2.30.29.80">
    <property type="match status" value="1"/>
</dbReference>
<dbReference type="AlphaFoldDB" id="A0A6J4TA38"/>
<accession>A0A6J4TA38</accession>
<feature type="domain" description="DUF1508" evidence="2">
    <location>
        <begin position="15"/>
        <end position="57"/>
    </location>
</feature>
<name>A0A6J4TA38_9ACTN</name>
<reference evidence="3" key="1">
    <citation type="submission" date="2020-02" db="EMBL/GenBank/DDBJ databases">
        <authorList>
            <person name="Meier V. D."/>
        </authorList>
    </citation>
    <scope>NUCLEOTIDE SEQUENCE</scope>
    <source>
        <strain evidence="3">AVDCRST_MAG79</strain>
    </source>
</reference>
<dbReference type="InterPro" id="IPR036913">
    <property type="entry name" value="YegP-like_sf"/>
</dbReference>
<dbReference type="SUPFAM" id="SSF160113">
    <property type="entry name" value="YegP-like"/>
    <property type="match status" value="1"/>
</dbReference>
<dbReference type="Pfam" id="PF07411">
    <property type="entry name" value="DUF1508"/>
    <property type="match status" value="1"/>
</dbReference>
<feature type="region of interest" description="Disordered" evidence="1">
    <location>
        <begin position="57"/>
        <end position="92"/>
    </location>
</feature>
<dbReference type="EMBL" id="CADCWC010000006">
    <property type="protein sequence ID" value="CAA9518206.1"/>
    <property type="molecule type" value="Genomic_DNA"/>
</dbReference>
<sequence>MHATFTIEPGHPDVFRYVLRRSDGDVLVTSEPFPSVDDAREAIEQLRRCVASAVVEEHAEGPAQGRHVHPHEHPRDGFEAARTIGPDESSTS</sequence>
<evidence type="ECO:0000313" key="3">
    <source>
        <dbReference type="EMBL" id="CAA9518206.1"/>
    </source>
</evidence>
<protein>
    <recommendedName>
        <fullName evidence="2">DUF1508 domain-containing protein</fullName>
    </recommendedName>
</protein>